<dbReference type="KEGG" id="mgod:E7746_12245"/>
<dbReference type="EMBL" id="CP039393">
    <property type="protein sequence ID" value="QCD36595.1"/>
    <property type="molecule type" value="Genomic_DNA"/>
</dbReference>
<accession>A0A4P7VQP9</accession>
<organism evidence="2 3">
    <name type="scientific">Muribaculum gordoncarteri</name>
    <dbReference type="NCBI Taxonomy" id="2530390"/>
    <lineage>
        <taxon>Bacteria</taxon>
        <taxon>Pseudomonadati</taxon>
        <taxon>Bacteroidota</taxon>
        <taxon>Bacteroidia</taxon>
        <taxon>Bacteroidales</taxon>
        <taxon>Muribaculaceae</taxon>
        <taxon>Muribaculum</taxon>
    </lineage>
</organism>
<dbReference type="AlphaFoldDB" id="A0A4P7VQP9"/>
<dbReference type="RefSeq" id="WP_123394730.1">
    <property type="nucleotide sequence ID" value="NZ_CANQMU010000008.1"/>
</dbReference>
<dbReference type="Gene3D" id="3.90.640.20">
    <property type="entry name" value="Heat-shock cognate protein, ATPase"/>
    <property type="match status" value="1"/>
</dbReference>
<reference evidence="2 3" key="1">
    <citation type="submission" date="2019-02" db="EMBL/GenBank/DDBJ databases">
        <title>Isolation and identification of novel species under the genus Muribaculum.</title>
        <authorList>
            <person name="Miyake S."/>
            <person name="Ding Y."/>
            <person name="Low A."/>
            <person name="Soh M."/>
            <person name="Seedorf H."/>
        </authorList>
    </citation>
    <scope>NUCLEOTIDE SEQUENCE [LARGE SCALE GENOMIC DNA]</scope>
    <source>
        <strain evidence="2 3">TLL-A4</strain>
    </source>
</reference>
<dbReference type="PROSITE" id="PS51257">
    <property type="entry name" value="PROKAR_LIPOPROTEIN"/>
    <property type="match status" value="1"/>
</dbReference>
<evidence type="ECO:0000313" key="3">
    <source>
        <dbReference type="Proteomes" id="UP000297031"/>
    </source>
</evidence>
<dbReference type="Proteomes" id="UP000297031">
    <property type="component" value="Chromosome"/>
</dbReference>
<evidence type="ECO:0000313" key="2">
    <source>
        <dbReference type="EMBL" id="QCD36595.1"/>
    </source>
</evidence>
<feature type="domain" description="DUF3298" evidence="1">
    <location>
        <begin position="237"/>
        <end position="266"/>
    </location>
</feature>
<evidence type="ECO:0000259" key="1">
    <source>
        <dbReference type="Pfam" id="PF11738"/>
    </source>
</evidence>
<proteinExistence type="predicted"/>
<dbReference type="Pfam" id="PF11738">
    <property type="entry name" value="DUF3298"/>
    <property type="match status" value="1"/>
</dbReference>
<dbReference type="InterPro" id="IPR021729">
    <property type="entry name" value="DUF3298"/>
</dbReference>
<protein>
    <submittedName>
        <fullName evidence="2">DUF3298 domain-containing protein</fullName>
    </submittedName>
</protein>
<name>A0A4P7VQP9_9BACT</name>
<keyword evidence="3" id="KW-1185">Reference proteome</keyword>
<dbReference type="OrthoDB" id="594879at2"/>
<gene>
    <name evidence="2" type="ORF">E7746_12245</name>
</gene>
<dbReference type="Gene3D" id="3.30.565.40">
    <property type="entry name" value="Fervidobacterium nodosum Rt17-B1 like"/>
    <property type="match status" value="1"/>
</dbReference>
<sequence>MKKKGTFVLAAAILISSMISCGVKKNDRPDEEISSNGMVLDSVEIYDSITANGSCKALCKISVMYPTGDNTVDDSVRAWIADRLAYSYKDNSTPSFTITKEMQNNVPEMAKLACDSLLNSSRRDFNSMKGFSINYTFDYSIDTVYTAPSYITYCFNSYCYLGGAHGGSMFQPATFSKADGTMLTWDNTIKRDDEPAVIAMIKRELAKQFFTPESGWTMDDGLIVSPDSIKLPVTPPLFDAEGLVVTYQQYEISPYAAGMPSCVLPLDSIASSLTPTAKATVMPDDASTR</sequence>
<dbReference type="InterPro" id="IPR037126">
    <property type="entry name" value="PdaC/RsiV-like_sf"/>
</dbReference>